<dbReference type="PROSITE" id="PS50885">
    <property type="entry name" value="HAMP"/>
    <property type="match status" value="1"/>
</dbReference>
<evidence type="ECO:0000313" key="15">
    <source>
        <dbReference type="Proteomes" id="UP000310636"/>
    </source>
</evidence>
<evidence type="ECO:0000256" key="1">
    <source>
        <dbReference type="ARBA" id="ARBA00004651"/>
    </source>
</evidence>
<dbReference type="GO" id="GO:0007165">
    <property type="term" value="P:signal transduction"/>
    <property type="evidence" value="ECO:0007669"/>
    <property type="project" value="UniProtKB-KW"/>
</dbReference>
<evidence type="ECO:0000259" key="12">
    <source>
        <dbReference type="PROSITE" id="PS50111"/>
    </source>
</evidence>
<dbReference type="SMART" id="SM00304">
    <property type="entry name" value="HAMP"/>
    <property type="match status" value="1"/>
</dbReference>
<keyword evidence="3" id="KW-0145">Chemotaxis</keyword>
<evidence type="ECO:0000256" key="7">
    <source>
        <dbReference type="ARBA" id="ARBA00023224"/>
    </source>
</evidence>
<dbReference type="Gene3D" id="3.30.450.20">
    <property type="entry name" value="PAS domain"/>
    <property type="match status" value="2"/>
</dbReference>
<dbReference type="Proteomes" id="UP000310636">
    <property type="component" value="Unassembled WGS sequence"/>
</dbReference>
<dbReference type="AlphaFoldDB" id="A0A4S4C2C7"/>
<evidence type="ECO:0000313" key="14">
    <source>
        <dbReference type="EMBL" id="THF81669.1"/>
    </source>
</evidence>
<accession>A0A4S4C2C7</accession>
<dbReference type="OrthoDB" id="243053at2"/>
<dbReference type="PANTHER" id="PTHR32089">
    <property type="entry name" value="METHYL-ACCEPTING CHEMOTAXIS PROTEIN MCPB"/>
    <property type="match status" value="1"/>
</dbReference>
<dbReference type="Gene3D" id="6.10.340.10">
    <property type="match status" value="1"/>
</dbReference>
<keyword evidence="6 11" id="KW-0472">Membrane</keyword>
<dbReference type="InterPro" id="IPR003660">
    <property type="entry name" value="HAMP_dom"/>
</dbReference>
<comment type="similarity">
    <text evidence="8">Belongs to the methyl-accepting chemotaxis (MCP) protein family.</text>
</comment>
<feature type="transmembrane region" description="Helical" evidence="11">
    <location>
        <begin position="311"/>
        <end position="334"/>
    </location>
</feature>
<evidence type="ECO:0000256" key="9">
    <source>
        <dbReference type="PROSITE-ProRule" id="PRU00284"/>
    </source>
</evidence>
<evidence type="ECO:0000256" key="10">
    <source>
        <dbReference type="SAM" id="MobiDB-lite"/>
    </source>
</evidence>
<organism evidence="14 15">
    <name type="scientific">Cohnella fermenti</name>
    <dbReference type="NCBI Taxonomy" id="2565925"/>
    <lineage>
        <taxon>Bacteria</taxon>
        <taxon>Bacillati</taxon>
        <taxon>Bacillota</taxon>
        <taxon>Bacilli</taxon>
        <taxon>Bacillales</taxon>
        <taxon>Paenibacillaceae</taxon>
        <taxon>Cohnella</taxon>
    </lineage>
</organism>
<dbReference type="EMBL" id="SSOB01000008">
    <property type="protein sequence ID" value="THF81669.1"/>
    <property type="molecule type" value="Genomic_DNA"/>
</dbReference>
<dbReference type="CDD" id="cd06225">
    <property type="entry name" value="HAMP"/>
    <property type="match status" value="1"/>
</dbReference>
<dbReference type="GO" id="GO:0005886">
    <property type="term" value="C:plasma membrane"/>
    <property type="evidence" value="ECO:0007669"/>
    <property type="project" value="UniProtKB-SubCell"/>
</dbReference>
<dbReference type="RefSeq" id="WP_136369265.1">
    <property type="nucleotide sequence ID" value="NZ_SSOB01000008.1"/>
</dbReference>
<dbReference type="PANTHER" id="PTHR32089:SF114">
    <property type="entry name" value="METHYL-ACCEPTING CHEMOTAXIS PROTEIN MCPB"/>
    <property type="match status" value="1"/>
</dbReference>
<proteinExistence type="inferred from homology"/>
<dbReference type="PROSITE" id="PS50111">
    <property type="entry name" value="CHEMOTAXIS_TRANSDUC_2"/>
    <property type="match status" value="1"/>
</dbReference>
<dbReference type="Gene3D" id="1.10.287.950">
    <property type="entry name" value="Methyl-accepting chemotaxis protein"/>
    <property type="match status" value="1"/>
</dbReference>
<sequence length="692" mass="71654">MKQSSTFAPAGIRRRFGSVRSKLILSFLFVILVPSLAIGGFGYFIAKDKLDGQLENVANSDIALVDKLVDQYIQPKMSDVEFLASRMTAAADQELLDNYASAHPEAEQVLYIPATGEALSASSAAETDADPRGNDFYALALESKGTVVLSEPYTSEASGNTVVAIARAAEDGSAVVAVVADLTGLAEDIGEIQIGEDGFVMIVSASGTSIVSPPWGARGEGGASGTGEELPADASGVTAGQEAAAAPDGEAAPEGGEGGPQALFAGDTGEIDQESPGGDSRHLIYITNELTGWKIAGDRSPSEVTKAAAPILSNTILVLVIFVLIGAALMFVIVQSIARPLKSLTNASRIVSEGDLSFRADVNSKDEFGELGASFNRMVDSLRAVVSEVSESSHRLASSSQHLSAGATQTSSAAQHIVEAIGEVADGAARQVELVQTGSREIWTVSEQIRQIVGSAQQASRTTGEVAEKSAEGGQAVRDAVRQMNSISVSVDGLAEVVRRLVDSSMEIGKTIGVISDLSQQTNLLALNAAIEAARAGEEGKGFAVVAGEVRKLAEQSDKSARQVASLNQSIRTEISSVQASLKAALEEVSEGLDVVETAGRLFSEIESYVEEVGGQVRGVSVTAEEIAAGATEVVKAIEDISGVSGEAAAGAQTVSAATEQQLASMEQISSSSASLTRMAVELQSLVDKFKL</sequence>
<feature type="domain" description="Methyl-accepting transducer" evidence="12">
    <location>
        <begin position="406"/>
        <end position="642"/>
    </location>
</feature>
<evidence type="ECO:0000259" key="13">
    <source>
        <dbReference type="PROSITE" id="PS50885"/>
    </source>
</evidence>
<dbReference type="CDD" id="cd18774">
    <property type="entry name" value="PDC2_HK_sensor"/>
    <property type="match status" value="1"/>
</dbReference>
<dbReference type="Pfam" id="PF00672">
    <property type="entry name" value="HAMP"/>
    <property type="match status" value="1"/>
</dbReference>
<keyword evidence="5 11" id="KW-1133">Transmembrane helix</keyword>
<keyword evidence="15" id="KW-1185">Reference proteome</keyword>
<feature type="transmembrane region" description="Helical" evidence="11">
    <location>
        <begin position="23"/>
        <end position="46"/>
    </location>
</feature>
<feature type="region of interest" description="Disordered" evidence="10">
    <location>
        <begin position="212"/>
        <end position="280"/>
    </location>
</feature>
<reference evidence="14 15" key="1">
    <citation type="submission" date="2019-04" db="EMBL/GenBank/DDBJ databases">
        <title>Cohnella sp. nov. isolated from preserved vegetables.</title>
        <authorList>
            <person name="Lin S.-Y."/>
            <person name="Hung M.-H."/>
            <person name="Young C.-C."/>
        </authorList>
    </citation>
    <scope>NUCLEOTIDE SEQUENCE [LARGE SCALE GENOMIC DNA]</scope>
    <source>
        <strain evidence="14 15">CC-MHH1044</strain>
    </source>
</reference>
<evidence type="ECO:0000256" key="5">
    <source>
        <dbReference type="ARBA" id="ARBA00022989"/>
    </source>
</evidence>
<dbReference type="CDD" id="cd18773">
    <property type="entry name" value="PDC1_HK_sensor"/>
    <property type="match status" value="1"/>
</dbReference>
<feature type="compositionally biased region" description="Low complexity" evidence="10">
    <location>
        <begin position="239"/>
        <end position="254"/>
    </location>
</feature>
<gene>
    <name evidence="14" type="ORF">E6C55_08035</name>
</gene>
<comment type="subcellular location">
    <subcellularLocation>
        <location evidence="1">Cell membrane</location>
        <topology evidence="1">Multi-pass membrane protein</topology>
    </subcellularLocation>
</comment>
<keyword evidence="4 11" id="KW-0812">Transmembrane</keyword>
<dbReference type="InterPro" id="IPR033479">
    <property type="entry name" value="dCache_1"/>
</dbReference>
<evidence type="ECO:0000256" key="8">
    <source>
        <dbReference type="ARBA" id="ARBA00029447"/>
    </source>
</evidence>
<dbReference type="CDD" id="cd11386">
    <property type="entry name" value="MCP_signal"/>
    <property type="match status" value="1"/>
</dbReference>
<evidence type="ECO:0000256" key="3">
    <source>
        <dbReference type="ARBA" id="ARBA00022500"/>
    </source>
</evidence>
<protein>
    <submittedName>
        <fullName evidence="14">HAMP domain-containing protein</fullName>
    </submittedName>
</protein>
<evidence type="ECO:0000256" key="2">
    <source>
        <dbReference type="ARBA" id="ARBA00022475"/>
    </source>
</evidence>
<dbReference type="InterPro" id="IPR004089">
    <property type="entry name" value="MCPsignal_dom"/>
</dbReference>
<dbReference type="SUPFAM" id="SSF58104">
    <property type="entry name" value="Methyl-accepting chemotaxis protein (MCP) signaling domain"/>
    <property type="match status" value="1"/>
</dbReference>
<name>A0A4S4C2C7_9BACL</name>
<evidence type="ECO:0000256" key="4">
    <source>
        <dbReference type="ARBA" id="ARBA00022692"/>
    </source>
</evidence>
<feature type="domain" description="HAMP" evidence="13">
    <location>
        <begin position="335"/>
        <end position="387"/>
    </location>
</feature>
<comment type="caution">
    <text evidence="14">The sequence shown here is derived from an EMBL/GenBank/DDBJ whole genome shotgun (WGS) entry which is preliminary data.</text>
</comment>
<dbReference type="Pfam" id="PF00015">
    <property type="entry name" value="MCPsignal"/>
    <property type="match status" value="1"/>
</dbReference>
<evidence type="ECO:0000256" key="11">
    <source>
        <dbReference type="SAM" id="Phobius"/>
    </source>
</evidence>
<evidence type="ECO:0000256" key="6">
    <source>
        <dbReference type="ARBA" id="ARBA00023136"/>
    </source>
</evidence>
<keyword evidence="2" id="KW-1003">Cell membrane</keyword>
<dbReference type="Pfam" id="PF02743">
    <property type="entry name" value="dCache_1"/>
    <property type="match status" value="1"/>
</dbReference>
<dbReference type="SMART" id="SM00283">
    <property type="entry name" value="MA"/>
    <property type="match status" value="1"/>
</dbReference>
<keyword evidence="7 9" id="KW-0807">Transducer</keyword>
<dbReference type="GO" id="GO:0006935">
    <property type="term" value="P:chemotaxis"/>
    <property type="evidence" value="ECO:0007669"/>
    <property type="project" value="UniProtKB-KW"/>
</dbReference>